<dbReference type="PANTHER" id="PTHR47706:SF4">
    <property type="entry name" value="NMRA-LIKE DOMAIN-CONTAINING PROTEIN"/>
    <property type="match status" value="1"/>
</dbReference>
<reference evidence="4" key="2">
    <citation type="submission" date="2021-02" db="EMBL/GenBank/DDBJ databases">
        <title>Aspergillus chevalieri M1 genome sequence.</title>
        <authorList>
            <person name="Kadooka C."/>
            <person name="Mori K."/>
            <person name="Futagami T."/>
        </authorList>
    </citation>
    <scope>NUCLEOTIDE SEQUENCE</scope>
    <source>
        <strain evidence="4">M1</strain>
    </source>
</reference>
<dbReference type="SUPFAM" id="SSF51735">
    <property type="entry name" value="NAD(P)-binding Rossmann-fold domains"/>
    <property type="match status" value="1"/>
</dbReference>
<dbReference type="GO" id="GO:0016491">
    <property type="term" value="F:oxidoreductase activity"/>
    <property type="evidence" value="ECO:0007669"/>
    <property type="project" value="UniProtKB-KW"/>
</dbReference>
<evidence type="ECO:0000256" key="3">
    <source>
        <dbReference type="ARBA" id="ARBA00023002"/>
    </source>
</evidence>
<organism evidence="4 5">
    <name type="scientific">Aspergillus chevalieri</name>
    <name type="common">Eurotium chevalieri</name>
    <dbReference type="NCBI Taxonomy" id="182096"/>
    <lineage>
        <taxon>Eukaryota</taxon>
        <taxon>Fungi</taxon>
        <taxon>Dikarya</taxon>
        <taxon>Ascomycota</taxon>
        <taxon>Pezizomycotina</taxon>
        <taxon>Eurotiomycetes</taxon>
        <taxon>Eurotiomycetidae</taxon>
        <taxon>Eurotiales</taxon>
        <taxon>Aspergillaceae</taxon>
        <taxon>Aspergillus</taxon>
        <taxon>Aspergillus subgen. Aspergillus</taxon>
    </lineage>
</organism>
<dbReference type="KEGG" id="ache:ACHE_60540A"/>
<dbReference type="EMBL" id="AP024421">
    <property type="protein sequence ID" value="BCR90654.1"/>
    <property type="molecule type" value="Genomic_DNA"/>
</dbReference>
<keyword evidence="3" id="KW-0560">Oxidoreductase</keyword>
<evidence type="ECO:0000313" key="4">
    <source>
        <dbReference type="EMBL" id="BCR90654.1"/>
    </source>
</evidence>
<evidence type="ECO:0000313" key="5">
    <source>
        <dbReference type="Proteomes" id="UP000637239"/>
    </source>
</evidence>
<protein>
    <recommendedName>
        <fullName evidence="6">NmrA-like domain-containing protein</fullName>
    </recommendedName>
</protein>
<dbReference type="GeneID" id="66985012"/>
<dbReference type="Gene3D" id="3.40.50.720">
    <property type="entry name" value="NAD(P)-binding Rossmann-like Domain"/>
    <property type="match status" value="1"/>
</dbReference>
<dbReference type="RefSeq" id="XP_043139176.1">
    <property type="nucleotide sequence ID" value="XM_043281725.1"/>
</dbReference>
<keyword evidence="5" id="KW-1185">Reference proteome</keyword>
<evidence type="ECO:0000256" key="2">
    <source>
        <dbReference type="ARBA" id="ARBA00022857"/>
    </source>
</evidence>
<reference evidence="4" key="1">
    <citation type="submission" date="2021-01" db="EMBL/GenBank/DDBJ databases">
        <authorList>
            <consortium name="Aspergillus chevalieri M1 genome sequencing consortium"/>
            <person name="Kazuki M."/>
            <person name="Futagami T."/>
        </authorList>
    </citation>
    <scope>NUCLEOTIDE SEQUENCE</scope>
    <source>
        <strain evidence="4">M1</strain>
    </source>
</reference>
<dbReference type="AlphaFoldDB" id="A0A7R7VV17"/>
<proteinExistence type="inferred from homology"/>
<dbReference type="PANTHER" id="PTHR47706">
    <property type="entry name" value="NMRA-LIKE FAMILY PROTEIN"/>
    <property type="match status" value="1"/>
</dbReference>
<accession>A0A7R7VV17</accession>
<sequence length="235" mass="26259">MLRSQEGRGAVGRTIFGVLSGSPEHKTFVLSRKWSSQDHVLAVDYSDIAQLVSILEANDIDTIICAFEVNDSSLSSSQLNLIEAATKSKSVKLLPQLKDHFEAIEILRESSLQWTVFVNSIFLDYFSPFEMVSYLKPNVFVVDLANNVAGIPGDGNIPVTFINTFDLAKYVLVILSLDEWPEESQAIGEELTWNDFALAERVKGLQNISPSYHLRLRANSSQERISMYTTPVLIN</sequence>
<dbReference type="Proteomes" id="UP000637239">
    <property type="component" value="Chromosome 6"/>
</dbReference>
<dbReference type="InterPro" id="IPR036291">
    <property type="entry name" value="NAD(P)-bd_dom_sf"/>
</dbReference>
<gene>
    <name evidence="4" type="ORF">ACHE_60540A</name>
</gene>
<name>A0A7R7VV17_ASPCH</name>
<keyword evidence="2" id="KW-0521">NADP</keyword>
<comment type="similarity">
    <text evidence="1">Belongs to the NmrA-type oxidoreductase family. Isoflavone reductase subfamily.</text>
</comment>
<evidence type="ECO:0000256" key="1">
    <source>
        <dbReference type="ARBA" id="ARBA00005725"/>
    </source>
</evidence>
<dbReference type="InterPro" id="IPR051609">
    <property type="entry name" value="NmrA/Isoflavone_reductase-like"/>
</dbReference>
<evidence type="ECO:0008006" key="6">
    <source>
        <dbReference type="Google" id="ProtNLM"/>
    </source>
</evidence>